<evidence type="ECO:0000313" key="2">
    <source>
        <dbReference type="EMBL" id="ETP03215.1"/>
    </source>
</evidence>
<keyword evidence="1" id="KW-0812">Transmembrane</keyword>
<name>W2VY36_PHYNI</name>
<keyword evidence="1" id="KW-1133">Transmembrane helix</keyword>
<evidence type="ECO:0000313" key="3">
    <source>
        <dbReference type="Proteomes" id="UP000018958"/>
    </source>
</evidence>
<dbReference type="Proteomes" id="UP000018958">
    <property type="component" value="Unassembled WGS sequence"/>
</dbReference>
<reference evidence="2 3" key="1">
    <citation type="submission" date="2013-11" db="EMBL/GenBank/DDBJ databases">
        <title>The Genome Sequence of Phytophthora parasitica CJ01A1.</title>
        <authorList>
            <consortium name="The Broad Institute Genomics Platform"/>
            <person name="Russ C."/>
            <person name="Tyler B."/>
            <person name="Panabieres F."/>
            <person name="Shan W."/>
            <person name="Tripathy S."/>
            <person name="Grunwald N."/>
            <person name="Machado M."/>
            <person name="Johnson C.S."/>
            <person name="Walker B."/>
            <person name="Young S.K."/>
            <person name="Zeng Q."/>
            <person name="Gargeya S."/>
            <person name="Fitzgerald M."/>
            <person name="Haas B."/>
            <person name="Abouelleil A."/>
            <person name="Allen A.W."/>
            <person name="Alvarado L."/>
            <person name="Arachchi H.M."/>
            <person name="Berlin A.M."/>
            <person name="Chapman S.B."/>
            <person name="Gainer-Dewar J."/>
            <person name="Goldberg J."/>
            <person name="Griggs A."/>
            <person name="Gujja S."/>
            <person name="Hansen M."/>
            <person name="Howarth C."/>
            <person name="Imamovic A."/>
            <person name="Ireland A."/>
            <person name="Larimer J."/>
            <person name="McCowan C."/>
            <person name="Murphy C."/>
            <person name="Pearson M."/>
            <person name="Poon T.W."/>
            <person name="Priest M."/>
            <person name="Roberts A."/>
            <person name="Saif S."/>
            <person name="Shea T."/>
            <person name="Sisk P."/>
            <person name="Sykes S."/>
            <person name="Wortman J."/>
            <person name="Nusbaum C."/>
            <person name="Birren B."/>
        </authorList>
    </citation>
    <scope>NUCLEOTIDE SEQUENCE [LARGE SCALE GENOMIC DNA]</scope>
    <source>
        <strain evidence="2 3">CJ01A1</strain>
    </source>
</reference>
<keyword evidence="1" id="KW-0472">Membrane</keyword>
<comment type="caution">
    <text evidence="2">The sequence shown here is derived from an EMBL/GenBank/DDBJ whole genome shotgun (WGS) entry which is preliminary data.</text>
</comment>
<gene>
    <name evidence="2" type="ORF">F441_19805</name>
</gene>
<feature type="transmembrane region" description="Helical" evidence="1">
    <location>
        <begin position="41"/>
        <end position="59"/>
    </location>
</feature>
<organism evidence="2 3">
    <name type="scientific">Phytophthora nicotianae CJ01A1</name>
    <dbReference type="NCBI Taxonomy" id="1317063"/>
    <lineage>
        <taxon>Eukaryota</taxon>
        <taxon>Sar</taxon>
        <taxon>Stramenopiles</taxon>
        <taxon>Oomycota</taxon>
        <taxon>Peronosporomycetes</taxon>
        <taxon>Peronosporales</taxon>
        <taxon>Peronosporaceae</taxon>
        <taxon>Phytophthora</taxon>
    </lineage>
</organism>
<sequence>MNIASMLRTILARISRRRSFACSVWKIRQIFSELLSRVPTLSSGVALICLYLVISSWRVRIMCTTCRMLIEVKKTVERRSVFQAMSELIALELMATDPVVALLTDFGSFGSPERRTVPLS</sequence>
<protein>
    <submittedName>
        <fullName evidence="2">Uncharacterized protein</fullName>
    </submittedName>
</protein>
<dbReference type="EMBL" id="ANIX01003930">
    <property type="protein sequence ID" value="ETP03215.1"/>
    <property type="molecule type" value="Genomic_DNA"/>
</dbReference>
<accession>W2VY36</accession>
<dbReference type="AlphaFoldDB" id="W2VY36"/>
<proteinExistence type="predicted"/>
<evidence type="ECO:0000256" key="1">
    <source>
        <dbReference type="SAM" id="Phobius"/>
    </source>
</evidence>